<feature type="domain" description="Glycoside hydrolase family 2 immunoglobulin-like beta-sandwich" evidence="4">
    <location>
        <begin position="201"/>
        <end position="279"/>
    </location>
</feature>
<dbReference type="AlphaFoldDB" id="A0A4P6JN24"/>
<dbReference type="Pfam" id="PF02836">
    <property type="entry name" value="Glyco_hydro_2_C"/>
    <property type="match status" value="1"/>
</dbReference>
<evidence type="ECO:0000259" key="5">
    <source>
        <dbReference type="Pfam" id="PF02836"/>
    </source>
</evidence>
<keyword evidence="2" id="KW-0378">Hydrolase</keyword>
<dbReference type="InterPro" id="IPR006104">
    <property type="entry name" value="Glyco_hydro_2_N"/>
</dbReference>
<evidence type="ECO:0000313" key="8">
    <source>
        <dbReference type="Proteomes" id="UP000290365"/>
    </source>
</evidence>
<dbReference type="KEGG" id="kbs:EPA93_10785"/>
<dbReference type="EMBL" id="CP035758">
    <property type="protein sequence ID" value="QBD76470.1"/>
    <property type="molecule type" value="Genomic_DNA"/>
</dbReference>
<dbReference type="SUPFAM" id="SSF49303">
    <property type="entry name" value="beta-Galactosidase/glucuronidase domain"/>
    <property type="match status" value="1"/>
</dbReference>
<dbReference type="Gene3D" id="2.60.120.260">
    <property type="entry name" value="Galactose-binding domain-like"/>
    <property type="match status" value="1"/>
</dbReference>
<dbReference type="InterPro" id="IPR006102">
    <property type="entry name" value="Ig-like_GH2"/>
</dbReference>
<dbReference type="Proteomes" id="UP000290365">
    <property type="component" value="Chromosome"/>
</dbReference>
<gene>
    <name evidence="7" type="ORF">EPA93_10785</name>
</gene>
<evidence type="ECO:0000256" key="1">
    <source>
        <dbReference type="ARBA" id="ARBA00007401"/>
    </source>
</evidence>
<sequence>MALPRPEYPRPQFERSRWLCLNGEWQFEIDAGDSGLERGLLQRELQDRIMVPFCPESELSGIGNTDFMPAVWYRRRVTIPAEWSGQRVQLHFQAVDYDATVWVNGQELGRHRGGFTPFSVELPGGLAGSEVTIVVRARDDARPAQARGKQSQRYDNYSCFYTRTTGIWQTVWLEPVPEVALRRPRITPDVANGMFHLVQPLDGRRAGLVVQATLRDSEGTVCVARCSTDHDLSPQLDLPIPAERRQLWSPQNPHLYDLDIQLLDGETLIDQASSYAGLRSVAINGKAITINGETIFQRLVLDQGYYPDGIMTAPSDEALRHDIELSIAAGFNGARLHQKVFEERFLYHADRIGYLVWGEFPDWGSGGYGPVTDHQQPGVSYVAQWLEAIERDYSHPSIIGWCALNETWQVLTDKITALDDATRAMFLAIKLFDPTRPVLDASGYSHRVPESDVYDSHDYEQDPALFTDHYAQLEDGKPYINDHDGKPISIAYRGQPFFVSEFGGIWWSAEREPGDTSWGYGVAVRSLEEFYQRFEGLCKALLDHPAMFGYCYTQLTDVYQEQNGIYAFDRSSKFDLERLRAVQTRQAAIEK</sequence>
<keyword evidence="8" id="KW-1185">Reference proteome</keyword>
<evidence type="ECO:0000259" key="6">
    <source>
        <dbReference type="Pfam" id="PF02837"/>
    </source>
</evidence>
<dbReference type="GO" id="GO:0005975">
    <property type="term" value="P:carbohydrate metabolic process"/>
    <property type="evidence" value="ECO:0007669"/>
    <property type="project" value="InterPro"/>
</dbReference>
<dbReference type="Pfam" id="PF02837">
    <property type="entry name" value="Glyco_hydro_2_N"/>
    <property type="match status" value="1"/>
</dbReference>
<keyword evidence="3" id="KW-0326">Glycosidase</keyword>
<reference evidence="7 8" key="1">
    <citation type="submission" date="2019-01" db="EMBL/GenBank/DDBJ databases">
        <title>Ktedonosporobacter rubrisoli SCAWS-G2.</title>
        <authorList>
            <person name="Huang Y."/>
            <person name="Yan B."/>
        </authorList>
    </citation>
    <scope>NUCLEOTIDE SEQUENCE [LARGE SCALE GENOMIC DNA]</scope>
    <source>
        <strain evidence="7 8">SCAWS-G2</strain>
    </source>
</reference>
<dbReference type="OrthoDB" id="9762066at2"/>
<name>A0A4P6JN24_KTERU</name>
<proteinExistence type="inferred from homology"/>
<dbReference type="InterPro" id="IPR036156">
    <property type="entry name" value="Beta-gal/glucu_dom_sf"/>
</dbReference>
<dbReference type="PANTHER" id="PTHR42732:SF3">
    <property type="entry name" value="HYDROLASE"/>
    <property type="match status" value="1"/>
</dbReference>
<organism evidence="7 8">
    <name type="scientific">Ktedonosporobacter rubrisoli</name>
    <dbReference type="NCBI Taxonomy" id="2509675"/>
    <lineage>
        <taxon>Bacteria</taxon>
        <taxon>Bacillati</taxon>
        <taxon>Chloroflexota</taxon>
        <taxon>Ktedonobacteria</taxon>
        <taxon>Ktedonobacterales</taxon>
        <taxon>Ktedonosporobacteraceae</taxon>
        <taxon>Ktedonosporobacter</taxon>
    </lineage>
</organism>
<evidence type="ECO:0000256" key="3">
    <source>
        <dbReference type="ARBA" id="ARBA00023295"/>
    </source>
</evidence>
<evidence type="ECO:0000313" key="7">
    <source>
        <dbReference type="EMBL" id="QBD76470.1"/>
    </source>
</evidence>
<comment type="similarity">
    <text evidence="1">Belongs to the glycosyl hydrolase 2 family.</text>
</comment>
<accession>A0A4P6JN24</accession>
<dbReference type="Gene3D" id="2.60.40.10">
    <property type="entry name" value="Immunoglobulins"/>
    <property type="match status" value="1"/>
</dbReference>
<dbReference type="Gene3D" id="3.20.20.80">
    <property type="entry name" value="Glycosidases"/>
    <property type="match status" value="1"/>
</dbReference>
<dbReference type="InterPro" id="IPR017853">
    <property type="entry name" value="GH"/>
</dbReference>
<evidence type="ECO:0000256" key="2">
    <source>
        <dbReference type="ARBA" id="ARBA00022801"/>
    </source>
</evidence>
<feature type="domain" description="Glycoside hydrolase family 2 catalytic" evidence="5">
    <location>
        <begin position="315"/>
        <end position="443"/>
    </location>
</feature>
<dbReference type="SUPFAM" id="SSF51445">
    <property type="entry name" value="(Trans)glycosidases"/>
    <property type="match status" value="1"/>
</dbReference>
<dbReference type="PANTHER" id="PTHR42732">
    <property type="entry name" value="BETA-GALACTOSIDASE"/>
    <property type="match status" value="1"/>
</dbReference>
<dbReference type="SUPFAM" id="SSF49785">
    <property type="entry name" value="Galactose-binding domain-like"/>
    <property type="match status" value="1"/>
</dbReference>
<dbReference type="InterPro" id="IPR013783">
    <property type="entry name" value="Ig-like_fold"/>
</dbReference>
<evidence type="ECO:0000259" key="4">
    <source>
        <dbReference type="Pfam" id="PF00703"/>
    </source>
</evidence>
<dbReference type="InterPro" id="IPR006103">
    <property type="entry name" value="Glyco_hydro_2_cat"/>
</dbReference>
<dbReference type="GO" id="GO:0004553">
    <property type="term" value="F:hydrolase activity, hydrolyzing O-glycosyl compounds"/>
    <property type="evidence" value="ECO:0007669"/>
    <property type="project" value="InterPro"/>
</dbReference>
<dbReference type="Pfam" id="PF00703">
    <property type="entry name" value="Glyco_hydro_2"/>
    <property type="match status" value="1"/>
</dbReference>
<protein>
    <submittedName>
        <fullName evidence="7">Beta-galactosidase</fullName>
    </submittedName>
</protein>
<dbReference type="InterPro" id="IPR008979">
    <property type="entry name" value="Galactose-bd-like_sf"/>
</dbReference>
<feature type="domain" description="Glycosyl hydrolases family 2 sugar binding" evidence="6">
    <location>
        <begin position="68"/>
        <end position="135"/>
    </location>
</feature>
<dbReference type="RefSeq" id="WP_129887285.1">
    <property type="nucleotide sequence ID" value="NZ_CP035758.1"/>
</dbReference>
<dbReference type="InterPro" id="IPR051913">
    <property type="entry name" value="GH2_Domain-Containing"/>
</dbReference>